<sequence>MAVSPVMVTAPAFAKMSTVRTATPIEHIVLIIGENHSLDNLYGTYIPKKGETVDNILSKKIVNADGTPGPNFPQAAQRQSAGSDTYEIAPPDPKEYNKLPAPALAGTPAKASDTDPAPFATLAAVEAFEKLVGNNGLDRSDWAKLTTGASGLGSSGVDTRITNANNLPNGPFQFTGSSLPYDSYVGSPVHRFFQMWQQTDCSVAHATTKNPSGCRNDLFPWVEIQSGTGGNGAAQAANFSELSTGEGSVSMGFYNMAMGDAPYFKSLSDKYTTSDNFHQSVMGGTGANHIALGTGLGIYYTDGHGNIATPPANQIENPNRQSGTTNWFTQDGYSGGSYVKCADDSEPGVKAITSYLKALPGKHPSRCKAGAYYIVNNYSPGYFGDGTVNTGTFVIPPSDVPTIADRLNDKKVTWRYYGAGWNNYVKDPTSQLGGVYCDICNPFQYETKIMADARQRQEHIKDITDLEADLSLGNLPAVSIVKPDTLLDGHPASSKPSLFEAFAKHVIEKIRANPEVWKKTAVLITFDEGGGSWDSGYIQPLDFFGDGTRIPAIMVSPYSRGGHISHTYGDHVSFLKFVEKNWGLPVVSSTGRDNLPNPVTSGSNPYAPTNSPAIGDLMDMFDFSSASDTSGSDSSTTGGNTSSGSSGSGSSSSGSSGSGSSTSGSTSETGLVQQLLQQIETALQSIWSSISSLLFG</sequence>
<dbReference type="SUPFAM" id="SSF53649">
    <property type="entry name" value="Alkaline phosphatase-like"/>
    <property type="match status" value="1"/>
</dbReference>
<gene>
    <name evidence="3" type="ORF">GOB93_17525</name>
</gene>
<proteinExistence type="predicted"/>
<accession>A0ABX0JV87</accession>
<evidence type="ECO:0000313" key="4">
    <source>
        <dbReference type="Proteomes" id="UP000635278"/>
    </source>
</evidence>
<dbReference type="Pfam" id="PF04185">
    <property type="entry name" value="Phosphoesterase"/>
    <property type="match status" value="1"/>
</dbReference>
<keyword evidence="4" id="KW-1185">Reference proteome</keyword>
<feature type="region of interest" description="Disordered" evidence="2">
    <location>
        <begin position="64"/>
        <end position="113"/>
    </location>
</feature>
<dbReference type="Proteomes" id="UP000635278">
    <property type="component" value="Unassembled WGS sequence"/>
</dbReference>
<dbReference type="PANTHER" id="PTHR31956:SF1">
    <property type="entry name" value="NON-SPECIFIC PHOSPHOLIPASE C1"/>
    <property type="match status" value="1"/>
</dbReference>
<evidence type="ECO:0000256" key="1">
    <source>
        <dbReference type="ARBA" id="ARBA00022801"/>
    </source>
</evidence>
<evidence type="ECO:0000313" key="3">
    <source>
        <dbReference type="EMBL" id="NHN86421.1"/>
    </source>
</evidence>
<feature type="compositionally biased region" description="Polar residues" evidence="2">
    <location>
        <begin position="74"/>
        <end position="83"/>
    </location>
</feature>
<feature type="region of interest" description="Disordered" evidence="2">
    <location>
        <begin position="588"/>
        <end position="611"/>
    </location>
</feature>
<keyword evidence="1" id="KW-0378">Hydrolase</keyword>
<dbReference type="PANTHER" id="PTHR31956">
    <property type="entry name" value="NON-SPECIFIC PHOSPHOLIPASE C4-RELATED"/>
    <property type="match status" value="1"/>
</dbReference>
<dbReference type="EMBL" id="WOTB01000034">
    <property type="protein sequence ID" value="NHN86421.1"/>
    <property type="molecule type" value="Genomic_DNA"/>
</dbReference>
<dbReference type="Gene3D" id="3.40.720.10">
    <property type="entry name" value="Alkaline Phosphatase, subunit A"/>
    <property type="match status" value="2"/>
</dbReference>
<comment type="caution">
    <text evidence="3">The sequence shown here is derived from an EMBL/GenBank/DDBJ whole genome shotgun (WGS) entry which is preliminary data.</text>
</comment>
<dbReference type="InterPro" id="IPR017850">
    <property type="entry name" value="Alkaline_phosphatase_core_sf"/>
</dbReference>
<evidence type="ECO:0000256" key="2">
    <source>
        <dbReference type="SAM" id="MobiDB-lite"/>
    </source>
</evidence>
<dbReference type="InterPro" id="IPR007312">
    <property type="entry name" value="Phosphoesterase"/>
</dbReference>
<organism evidence="3 4">
    <name type="scientific">Acetobacter musti</name>
    <dbReference type="NCBI Taxonomy" id="864732"/>
    <lineage>
        <taxon>Bacteria</taxon>
        <taxon>Pseudomonadati</taxon>
        <taxon>Pseudomonadota</taxon>
        <taxon>Alphaproteobacteria</taxon>
        <taxon>Acetobacterales</taxon>
        <taxon>Acetobacteraceae</taxon>
        <taxon>Acetobacter</taxon>
    </lineage>
</organism>
<protein>
    <submittedName>
        <fullName evidence="3">Phosphoesterase</fullName>
    </submittedName>
</protein>
<feature type="region of interest" description="Disordered" evidence="2">
    <location>
        <begin position="625"/>
        <end position="669"/>
    </location>
</feature>
<reference evidence="3 4" key="1">
    <citation type="journal article" date="2020" name="Int. J. Syst. Evol. Microbiol.">
        <title>Novel acetic acid bacteria from cider fermentations: Acetobacter conturbans sp. nov. and Acetobacter fallax sp. nov.</title>
        <authorList>
            <person name="Sombolestani A.S."/>
            <person name="Cleenwerck I."/>
            <person name="Cnockaert M."/>
            <person name="Borremans W."/>
            <person name="Wieme A.D."/>
            <person name="De Vuyst L."/>
            <person name="Vandamme P."/>
        </authorList>
    </citation>
    <scope>NUCLEOTIDE SEQUENCE [LARGE SCALE GENOMIC DNA]</scope>
    <source>
        <strain evidence="3 4">LMG 30640</strain>
    </source>
</reference>
<name>A0ABX0JV87_9PROT</name>